<dbReference type="Proteomes" id="UP001218218">
    <property type="component" value="Unassembled WGS sequence"/>
</dbReference>
<dbReference type="Gene3D" id="3.30.420.40">
    <property type="match status" value="2"/>
</dbReference>
<sequence>MCGFFFLLPRAPSWTTLRVHPFAFEAFRCQSSQEQVPALSGIGYMRHPLLSYVAYSELIAAALAYGLDKKLASAGERNVLIFDLGGVTFDVSVLTIKDCVFEVEVTAGDTHLGGEDFDNCLFDHFSAEFKRKNKKGCQDQTVRQLKGEKDKQCLASLLAADPGCNPWLIGDAGFRSMTCKHNNGKGVE</sequence>
<evidence type="ECO:0000256" key="2">
    <source>
        <dbReference type="ARBA" id="ARBA00022840"/>
    </source>
</evidence>
<evidence type="ECO:0000256" key="1">
    <source>
        <dbReference type="ARBA" id="ARBA00022741"/>
    </source>
</evidence>
<comment type="caution">
    <text evidence="3">The sequence shown here is derived from an EMBL/GenBank/DDBJ whole genome shotgun (WGS) entry which is preliminary data.</text>
</comment>
<dbReference type="Pfam" id="PF00012">
    <property type="entry name" value="HSP70"/>
    <property type="match status" value="1"/>
</dbReference>
<gene>
    <name evidence="3" type="ORF">DFH08DRAFT_828330</name>
</gene>
<dbReference type="InterPro" id="IPR013126">
    <property type="entry name" value="Hsp_70_fam"/>
</dbReference>
<dbReference type="PANTHER" id="PTHR19375">
    <property type="entry name" value="HEAT SHOCK PROTEIN 70KDA"/>
    <property type="match status" value="1"/>
</dbReference>
<dbReference type="AlphaFoldDB" id="A0AAD6YWU8"/>
<evidence type="ECO:0000313" key="4">
    <source>
        <dbReference type="Proteomes" id="UP001218218"/>
    </source>
</evidence>
<keyword evidence="4" id="KW-1185">Reference proteome</keyword>
<keyword evidence="1" id="KW-0547">Nucleotide-binding</keyword>
<organism evidence="3 4">
    <name type="scientific">Mycena albidolilacea</name>
    <dbReference type="NCBI Taxonomy" id="1033008"/>
    <lineage>
        <taxon>Eukaryota</taxon>
        <taxon>Fungi</taxon>
        <taxon>Dikarya</taxon>
        <taxon>Basidiomycota</taxon>
        <taxon>Agaricomycotina</taxon>
        <taxon>Agaricomycetes</taxon>
        <taxon>Agaricomycetidae</taxon>
        <taxon>Agaricales</taxon>
        <taxon>Marasmiineae</taxon>
        <taxon>Mycenaceae</taxon>
        <taxon>Mycena</taxon>
    </lineage>
</organism>
<dbReference type="Gene3D" id="3.90.640.10">
    <property type="entry name" value="Actin, Chain A, domain 4"/>
    <property type="match status" value="1"/>
</dbReference>
<accession>A0AAD6YWU8</accession>
<dbReference type="GO" id="GO:0140662">
    <property type="term" value="F:ATP-dependent protein folding chaperone"/>
    <property type="evidence" value="ECO:0007669"/>
    <property type="project" value="InterPro"/>
</dbReference>
<name>A0AAD6YWU8_9AGAR</name>
<dbReference type="SUPFAM" id="SSF53067">
    <property type="entry name" value="Actin-like ATPase domain"/>
    <property type="match status" value="1"/>
</dbReference>
<proteinExistence type="predicted"/>
<protein>
    <submittedName>
        <fullName evidence="3">Hsp70 protein-domain-containing protein</fullName>
    </submittedName>
</protein>
<reference evidence="3" key="1">
    <citation type="submission" date="2023-03" db="EMBL/GenBank/DDBJ databases">
        <title>Massive genome expansion in bonnet fungi (Mycena s.s.) driven by repeated elements and novel gene families across ecological guilds.</title>
        <authorList>
            <consortium name="Lawrence Berkeley National Laboratory"/>
            <person name="Harder C.B."/>
            <person name="Miyauchi S."/>
            <person name="Viragh M."/>
            <person name="Kuo A."/>
            <person name="Thoen E."/>
            <person name="Andreopoulos B."/>
            <person name="Lu D."/>
            <person name="Skrede I."/>
            <person name="Drula E."/>
            <person name="Henrissat B."/>
            <person name="Morin E."/>
            <person name="Kohler A."/>
            <person name="Barry K."/>
            <person name="LaButti K."/>
            <person name="Morin E."/>
            <person name="Salamov A."/>
            <person name="Lipzen A."/>
            <person name="Mereny Z."/>
            <person name="Hegedus B."/>
            <person name="Baldrian P."/>
            <person name="Stursova M."/>
            <person name="Weitz H."/>
            <person name="Taylor A."/>
            <person name="Grigoriev I.V."/>
            <person name="Nagy L.G."/>
            <person name="Martin F."/>
            <person name="Kauserud H."/>
        </authorList>
    </citation>
    <scope>NUCLEOTIDE SEQUENCE</scope>
    <source>
        <strain evidence="3">CBHHK002</strain>
    </source>
</reference>
<dbReference type="InterPro" id="IPR043129">
    <property type="entry name" value="ATPase_NBD"/>
</dbReference>
<dbReference type="GO" id="GO:0005524">
    <property type="term" value="F:ATP binding"/>
    <property type="evidence" value="ECO:0007669"/>
    <property type="project" value="UniProtKB-KW"/>
</dbReference>
<evidence type="ECO:0000313" key="3">
    <source>
        <dbReference type="EMBL" id="KAJ7300591.1"/>
    </source>
</evidence>
<keyword evidence="2" id="KW-0067">ATP-binding</keyword>
<dbReference type="EMBL" id="JARIHO010000160">
    <property type="protein sequence ID" value="KAJ7300591.1"/>
    <property type="molecule type" value="Genomic_DNA"/>
</dbReference>